<evidence type="ECO:0000256" key="3">
    <source>
        <dbReference type="ARBA" id="ARBA00023125"/>
    </source>
</evidence>
<name>A0ABW5DRS9_9PROT</name>
<dbReference type="EMBL" id="JBHUIP010000009">
    <property type="protein sequence ID" value="MFD2263171.1"/>
    <property type="molecule type" value="Genomic_DNA"/>
</dbReference>
<dbReference type="SUPFAM" id="SSF46785">
    <property type="entry name" value="Winged helix' DNA-binding domain"/>
    <property type="match status" value="1"/>
</dbReference>
<evidence type="ECO:0000256" key="2">
    <source>
        <dbReference type="ARBA" id="ARBA00023015"/>
    </source>
</evidence>
<keyword evidence="2" id="KW-0805">Transcription regulation</keyword>
<dbReference type="Proteomes" id="UP001597295">
    <property type="component" value="Unassembled WGS sequence"/>
</dbReference>
<evidence type="ECO:0000313" key="6">
    <source>
        <dbReference type="EMBL" id="MFD2263171.1"/>
    </source>
</evidence>
<evidence type="ECO:0000313" key="7">
    <source>
        <dbReference type="Proteomes" id="UP001597295"/>
    </source>
</evidence>
<dbReference type="RefSeq" id="WP_379876146.1">
    <property type="nucleotide sequence ID" value="NZ_JBHUIP010000009.1"/>
</dbReference>
<dbReference type="PANTHER" id="PTHR30537:SF74">
    <property type="entry name" value="HTH-TYPE TRANSCRIPTIONAL REGULATOR TRPI"/>
    <property type="match status" value="1"/>
</dbReference>
<dbReference type="Gene3D" id="1.10.10.10">
    <property type="entry name" value="Winged helix-like DNA-binding domain superfamily/Winged helix DNA-binding domain"/>
    <property type="match status" value="1"/>
</dbReference>
<proteinExistence type="inferred from homology"/>
<evidence type="ECO:0000256" key="4">
    <source>
        <dbReference type="ARBA" id="ARBA00023163"/>
    </source>
</evidence>
<feature type="domain" description="HTH lysR-type" evidence="5">
    <location>
        <begin position="2"/>
        <end position="59"/>
    </location>
</feature>
<comment type="caution">
    <text evidence="6">The sequence shown here is derived from an EMBL/GenBank/DDBJ whole genome shotgun (WGS) entry which is preliminary data.</text>
</comment>
<comment type="similarity">
    <text evidence="1">Belongs to the LysR transcriptional regulatory family.</text>
</comment>
<dbReference type="Pfam" id="PF00126">
    <property type="entry name" value="HTH_1"/>
    <property type="match status" value="1"/>
</dbReference>
<dbReference type="InterPro" id="IPR005119">
    <property type="entry name" value="LysR_subst-bd"/>
</dbReference>
<organism evidence="6 7">
    <name type="scientific">Lacibacterium aquatile</name>
    <dbReference type="NCBI Taxonomy" id="1168082"/>
    <lineage>
        <taxon>Bacteria</taxon>
        <taxon>Pseudomonadati</taxon>
        <taxon>Pseudomonadota</taxon>
        <taxon>Alphaproteobacteria</taxon>
        <taxon>Rhodospirillales</taxon>
        <taxon>Rhodospirillaceae</taxon>
    </lineage>
</organism>
<protein>
    <submittedName>
        <fullName evidence="6">LysR substrate-binding domain-containing protein</fullName>
    </submittedName>
</protein>
<dbReference type="SUPFAM" id="SSF53850">
    <property type="entry name" value="Periplasmic binding protein-like II"/>
    <property type="match status" value="1"/>
</dbReference>
<dbReference type="InterPro" id="IPR058163">
    <property type="entry name" value="LysR-type_TF_proteobact-type"/>
</dbReference>
<dbReference type="InterPro" id="IPR036390">
    <property type="entry name" value="WH_DNA-bd_sf"/>
</dbReference>
<dbReference type="Gene3D" id="3.40.190.10">
    <property type="entry name" value="Periplasmic binding protein-like II"/>
    <property type="match status" value="2"/>
</dbReference>
<gene>
    <name evidence="6" type="ORF">ACFSM5_09755</name>
</gene>
<reference evidence="7" key="1">
    <citation type="journal article" date="2019" name="Int. J. Syst. Evol. Microbiol.">
        <title>The Global Catalogue of Microorganisms (GCM) 10K type strain sequencing project: providing services to taxonomists for standard genome sequencing and annotation.</title>
        <authorList>
            <consortium name="The Broad Institute Genomics Platform"/>
            <consortium name="The Broad Institute Genome Sequencing Center for Infectious Disease"/>
            <person name="Wu L."/>
            <person name="Ma J."/>
        </authorList>
    </citation>
    <scope>NUCLEOTIDE SEQUENCE [LARGE SCALE GENOMIC DNA]</scope>
    <source>
        <strain evidence="7">CGMCC 1.19062</strain>
    </source>
</reference>
<keyword evidence="7" id="KW-1185">Reference proteome</keyword>
<evidence type="ECO:0000256" key="1">
    <source>
        <dbReference type="ARBA" id="ARBA00009437"/>
    </source>
</evidence>
<accession>A0ABW5DRS9</accession>
<sequence>MPPLNALRAFEAAARHGRMNAAADELGVTPGAVSRQVALLEETLGITLFAGTKAKPELTDAAKALLPGLSAAFDQIAQTVQQARQAAAETLDVSCLGTFALRWLIPRLHRFQEAEPTITVRLTPTSVPVDITREGFDLAIMLDNEGRGDLMQVELFGEEIGLVTAPALAAGLKIDSILPRLSTRTRPDAWNEWARLEGVLLPDSGEREFQHYYFTLEAAVAGLGVAIAPRHLVAEDIRAGRLAAPFGFRASGGRYVARHRRRPSPAVQRFCEWLRQEAAG</sequence>
<dbReference type="PANTHER" id="PTHR30537">
    <property type="entry name" value="HTH-TYPE TRANSCRIPTIONAL REGULATOR"/>
    <property type="match status" value="1"/>
</dbReference>
<dbReference type="PROSITE" id="PS50931">
    <property type="entry name" value="HTH_LYSR"/>
    <property type="match status" value="1"/>
</dbReference>
<keyword evidence="3" id="KW-0238">DNA-binding</keyword>
<dbReference type="InterPro" id="IPR036388">
    <property type="entry name" value="WH-like_DNA-bd_sf"/>
</dbReference>
<dbReference type="InterPro" id="IPR000847">
    <property type="entry name" value="LysR_HTH_N"/>
</dbReference>
<dbReference type="Pfam" id="PF03466">
    <property type="entry name" value="LysR_substrate"/>
    <property type="match status" value="1"/>
</dbReference>
<keyword evidence="4" id="KW-0804">Transcription</keyword>
<evidence type="ECO:0000259" key="5">
    <source>
        <dbReference type="PROSITE" id="PS50931"/>
    </source>
</evidence>